<keyword evidence="3" id="KW-1185">Reference proteome</keyword>
<dbReference type="PANTHER" id="PTHR33516:SF2">
    <property type="entry name" value="LEXA REPRESSOR-RELATED"/>
    <property type="match status" value="1"/>
</dbReference>
<dbReference type="Proteomes" id="UP001141183">
    <property type="component" value="Unassembled WGS sequence"/>
</dbReference>
<reference evidence="2" key="1">
    <citation type="submission" date="2022-05" db="EMBL/GenBank/DDBJ databases">
        <title>Draft genome sequence of Clostridium tertium strain CP3 isolated from Peru.</title>
        <authorList>
            <person name="Hurtado R."/>
            <person name="Lima L."/>
            <person name="Sousa T."/>
            <person name="Jaiswal A.K."/>
            <person name="Tiwari S."/>
            <person name="Maturrano L."/>
            <person name="Brenig B."/>
            <person name="Azevedo V."/>
        </authorList>
    </citation>
    <scope>NUCLEOTIDE SEQUENCE</scope>
    <source>
        <strain evidence="2">CP3</strain>
    </source>
</reference>
<dbReference type="EMBL" id="JAMRYU010000010">
    <property type="protein sequence ID" value="MDC4240678.1"/>
    <property type="molecule type" value="Genomic_DNA"/>
</dbReference>
<dbReference type="InterPro" id="IPR036388">
    <property type="entry name" value="WH-like_DNA-bd_sf"/>
</dbReference>
<organism evidence="2 3">
    <name type="scientific">Clostridium tertium</name>
    <dbReference type="NCBI Taxonomy" id="1559"/>
    <lineage>
        <taxon>Bacteria</taxon>
        <taxon>Bacillati</taxon>
        <taxon>Bacillota</taxon>
        <taxon>Clostridia</taxon>
        <taxon>Eubacteriales</taxon>
        <taxon>Clostridiaceae</taxon>
        <taxon>Clostridium</taxon>
    </lineage>
</organism>
<dbReference type="Pfam" id="PF01726">
    <property type="entry name" value="LexA_DNA_bind"/>
    <property type="match status" value="1"/>
</dbReference>
<dbReference type="Gene3D" id="1.10.10.10">
    <property type="entry name" value="Winged helix-like DNA-binding domain superfamily/Winged helix DNA-binding domain"/>
    <property type="match status" value="1"/>
</dbReference>
<name>A0A9X3XK33_9CLOT</name>
<dbReference type="RefSeq" id="WP_099346030.1">
    <property type="nucleotide sequence ID" value="NZ_JAMRYU010000010.1"/>
</dbReference>
<sequence length="68" mass="7861">MLTDRERDALDAIKKYIEEEKIAPSIRDLGNIMGLSSTATVQRHLESLERKGYIKRRKDTPRSISLMD</sequence>
<dbReference type="InterPro" id="IPR050077">
    <property type="entry name" value="LexA_repressor"/>
</dbReference>
<gene>
    <name evidence="2" type="ORF">NE398_10955</name>
</gene>
<protein>
    <submittedName>
        <fullName evidence="2">MarR family transcriptional regulator</fullName>
    </submittedName>
</protein>
<evidence type="ECO:0000313" key="3">
    <source>
        <dbReference type="Proteomes" id="UP001141183"/>
    </source>
</evidence>
<dbReference type="AlphaFoldDB" id="A0A9X3XK33"/>
<feature type="domain" description="LexA repressor DNA-binding" evidence="1">
    <location>
        <begin position="2"/>
        <end position="62"/>
    </location>
</feature>
<comment type="caution">
    <text evidence="2">The sequence shown here is derived from an EMBL/GenBank/DDBJ whole genome shotgun (WGS) entry which is preliminary data.</text>
</comment>
<dbReference type="GO" id="GO:0006508">
    <property type="term" value="P:proteolysis"/>
    <property type="evidence" value="ECO:0007669"/>
    <property type="project" value="InterPro"/>
</dbReference>
<dbReference type="InterPro" id="IPR006199">
    <property type="entry name" value="LexA_DNA-bd_dom"/>
</dbReference>
<dbReference type="GO" id="GO:0004252">
    <property type="term" value="F:serine-type endopeptidase activity"/>
    <property type="evidence" value="ECO:0007669"/>
    <property type="project" value="InterPro"/>
</dbReference>
<evidence type="ECO:0000259" key="1">
    <source>
        <dbReference type="Pfam" id="PF01726"/>
    </source>
</evidence>
<accession>A0A9X3XK33</accession>
<dbReference type="InterPro" id="IPR036390">
    <property type="entry name" value="WH_DNA-bd_sf"/>
</dbReference>
<evidence type="ECO:0000313" key="2">
    <source>
        <dbReference type="EMBL" id="MDC4240678.1"/>
    </source>
</evidence>
<proteinExistence type="predicted"/>
<dbReference type="SUPFAM" id="SSF46785">
    <property type="entry name" value="Winged helix' DNA-binding domain"/>
    <property type="match status" value="1"/>
</dbReference>
<dbReference type="PANTHER" id="PTHR33516">
    <property type="entry name" value="LEXA REPRESSOR"/>
    <property type="match status" value="1"/>
</dbReference>